<dbReference type="InterPro" id="IPR036291">
    <property type="entry name" value="NAD(P)-bd_dom_sf"/>
</dbReference>
<dbReference type="CDD" id="cd05301">
    <property type="entry name" value="GDH"/>
    <property type="match status" value="1"/>
</dbReference>
<comment type="similarity">
    <text evidence="1 3">Belongs to the D-isomer specific 2-hydroxyacid dehydrogenase family.</text>
</comment>
<evidence type="ECO:0000259" key="5">
    <source>
        <dbReference type="Pfam" id="PF02826"/>
    </source>
</evidence>
<dbReference type="Proteomes" id="UP000602050">
    <property type="component" value="Unassembled WGS sequence"/>
</dbReference>
<dbReference type="PANTHER" id="PTHR10996">
    <property type="entry name" value="2-HYDROXYACID DEHYDROGENASE-RELATED"/>
    <property type="match status" value="1"/>
</dbReference>
<reference evidence="6" key="2">
    <citation type="submission" date="2020-09" db="EMBL/GenBank/DDBJ databases">
        <authorList>
            <person name="Sun Q."/>
            <person name="Zhou Y."/>
        </authorList>
    </citation>
    <scope>NUCLEOTIDE SEQUENCE</scope>
    <source>
        <strain evidence="6">CGMCC 1.12360</strain>
    </source>
</reference>
<dbReference type="GO" id="GO:0016618">
    <property type="term" value="F:hydroxypyruvate reductase [NAD(P)H] activity"/>
    <property type="evidence" value="ECO:0007669"/>
    <property type="project" value="TreeGrafter"/>
</dbReference>
<gene>
    <name evidence="6" type="ORF">GCM10010978_24710</name>
</gene>
<proteinExistence type="inferred from homology"/>
<evidence type="ECO:0000256" key="2">
    <source>
        <dbReference type="ARBA" id="ARBA00023002"/>
    </source>
</evidence>
<dbReference type="RefSeq" id="WP_188392725.1">
    <property type="nucleotide sequence ID" value="NZ_BMEV01000052.1"/>
</dbReference>
<dbReference type="Pfam" id="PF02826">
    <property type="entry name" value="2-Hacid_dh_C"/>
    <property type="match status" value="1"/>
</dbReference>
<keyword evidence="2 3" id="KW-0560">Oxidoreductase</keyword>
<evidence type="ECO:0000256" key="1">
    <source>
        <dbReference type="ARBA" id="ARBA00005854"/>
    </source>
</evidence>
<dbReference type="PROSITE" id="PS00671">
    <property type="entry name" value="D_2_HYDROXYACID_DH_3"/>
    <property type="match status" value="1"/>
</dbReference>
<dbReference type="SUPFAM" id="SSF51735">
    <property type="entry name" value="NAD(P)-binding Rossmann-fold domains"/>
    <property type="match status" value="1"/>
</dbReference>
<dbReference type="InterPro" id="IPR006140">
    <property type="entry name" value="D-isomer_DH_NAD-bd"/>
</dbReference>
<keyword evidence="7" id="KW-1185">Reference proteome</keyword>
<protein>
    <submittedName>
        <fullName evidence="6">D-glycerate dehydrogenase</fullName>
    </submittedName>
</protein>
<dbReference type="EMBL" id="BMEV01000052">
    <property type="protein sequence ID" value="GFZ83156.1"/>
    <property type="molecule type" value="Genomic_DNA"/>
</dbReference>
<dbReference type="InterPro" id="IPR029753">
    <property type="entry name" value="D-isomer_DH_CS"/>
</dbReference>
<sequence>MEKDRIFITRKIPEHLLEPYTDMFDFSMWENEEEPVPKDVLFQEAEQADGLICMVSEKVDKALIEHGKRLKVIANVAVGYDNIDVEEATKRGIIVTNTPDVLTETTADLGFALLMATARRIIEANKFIAENRWREWGPFLLAGADIHHKTIGIVGMGRIGEAIARRANGFSMSVLYHNRSRRPEAEKYIGAQYVSFEELLERSDFVVSVVPYSKESHEMFDKQAFAKMKKSAIFINISRGGVVDEQALYDALKNKEIAAAGLDVFAKEPIGSDSPFMALDNCVCLPHIGSASVETREKMITLALENVKGTLCGEGPLTPVK</sequence>
<dbReference type="GO" id="GO:0005829">
    <property type="term" value="C:cytosol"/>
    <property type="evidence" value="ECO:0007669"/>
    <property type="project" value="TreeGrafter"/>
</dbReference>
<organism evidence="6 7">
    <name type="scientific">Compostibacillus humi</name>
    <dbReference type="NCBI Taxonomy" id="1245525"/>
    <lineage>
        <taxon>Bacteria</taxon>
        <taxon>Bacillati</taxon>
        <taxon>Bacillota</taxon>
        <taxon>Bacilli</taxon>
        <taxon>Bacillales</taxon>
        <taxon>Bacillaceae</taxon>
        <taxon>Compostibacillus</taxon>
    </lineage>
</organism>
<feature type="domain" description="D-isomer specific 2-hydroxyacid dehydrogenase NAD-binding" evidence="5">
    <location>
        <begin position="111"/>
        <end position="289"/>
    </location>
</feature>
<dbReference type="InterPro" id="IPR050223">
    <property type="entry name" value="D-isomer_2-hydroxyacid_DH"/>
</dbReference>
<accession>A0A8J2XGC6</accession>
<dbReference type="SUPFAM" id="SSF52283">
    <property type="entry name" value="Formate/glycerate dehydrogenase catalytic domain-like"/>
    <property type="match status" value="1"/>
</dbReference>
<dbReference type="InterPro" id="IPR006139">
    <property type="entry name" value="D-isomer_2_OHA_DH_cat_dom"/>
</dbReference>
<evidence type="ECO:0000313" key="7">
    <source>
        <dbReference type="Proteomes" id="UP000602050"/>
    </source>
</evidence>
<dbReference type="GO" id="GO:0051287">
    <property type="term" value="F:NAD binding"/>
    <property type="evidence" value="ECO:0007669"/>
    <property type="project" value="InterPro"/>
</dbReference>
<comment type="caution">
    <text evidence="6">The sequence shown here is derived from an EMBL/GenBank/DDBJ whole genome shotgun (WGS) entry which is preliminary data.</text>
</comment>
<dbReference type="Pfam" id="PF00389">
    <property type="entry name" value="2-Hacid_dh"/>
    <property type="match status" value="1"/>
</dbReference>
<dbReference type="PANTHER" id="PTHR10996:SF283">
    <property type="entry name" value="GLYOXYLATE_HYDROXYPYRUVATE REDUCTASE B"/>
    <property type="match status" value="1"/>
</dbReference>
<dbReference type="PROSITE" id="PS00065">
    <property type="entry name" value="D_2_HYDROXYACID_DH_1"/>
    <property type="match status" value="1"/>
</dbReference>
<dbReference type="AlphaFoldDB" id="A0A8J2XGC6"/>
<evidence type="ECO:0000313" key="6">
    <source>
        <dbReference type="EMBL" id="GFZ83156.1"/>
    </source>
</evidence>
<name>A0A8J2XGC6_9BACI</name>
<dbReference type="GO" id="GO:0030267">
    <property type="term" value="F:glyoxylate reductase (NADPH) activity"/>
    <property type="evidence" value="ECO:0007669"/>
    <property type="project" value="TreeGrafter"/>
</dbReference>
<dbReference type="FunFam" id="3.40.50.720:FF:000462">
    <property type="entry name" value="Glyoxylate reductase (NADP+)"/>
    <property type="match status" value="1"/>
</dbReference>
<evidence type="ECO:0000259" key="4">
    <source>
        <dbReference type="Pfam" id="PF00389"/>
    </source>
</evidence>
<feature type="domain" description="D-isomer specific 2-hydroxyacid dehydrogenase catalytic" evidence="4">
    <location>
        <begin position="7"/>
        <end position="320"/>
    </location>
</feature>
<evidence type="ECO:0000256" key="3">
    <source>
        <dbReference type="RuleBase" id="RU003719"/>
    </source>
</evidence>
<reference evidence="6" key="1">
    <citation type="journal article" date="2014" name="Int. J. Syst. Evol. Microbiol.">
        <title>Complete genome sequence of Corynebacterium casei LMG S-19264T (=DSM 44701T), isolated from a smear-ripened cheese.</title>
        <authorList>
            <consortium name="US DOE Joint Genome Institute (JGI-PGF)"/>
            <person name="Walter F."/>
            <person name="Albersmeier A."/>
            <person name="Kalinowski J."/>
            <person name="Ruckert C."/>
        </authorList>
    </citation>
    <scope>NUCLEOTIDE SEQUENCE</scope>
    <source>
        <strain evidence="6">CGMCC 1.12360</strain>
    </source>
</reference>
<dbReference type="InterPro" id="IPR029752">
    <property type="entry name" value="D-isomer_DH_CS1"/>
</dbReference>
<dbReference type="Gene3D" id="3.40.50.720">
    <property type="entry name" value="NAD(P)-binding Rossmann-like Domain"/>
    <property type="match status" value="2"/>
</dbReference>